<dbReference type="GO" id="GO:0016740">
    <property type="term" value="F:transferase activity"/>
    <property type="evidence" value="ECO:0007669"/>
    <property type="project" value="UniProtKB-KW"/>
</dbReference>
<dbReference type="Pfam" id="PF00535">
    <property type="entry name" value="Glycos_transf_2"/>
    <property type="match status" value="1"/>
</dbReference>
<dbReference type="InterPro" id="IPR029044">
    <property type="entry name" value="Nucleotide-diphossugar_trans"/>
</dbReference>
<evidence type="ECO:0000313" key="3">
    <source>
        <dbReference type="Proteomes" id="UP000426246"/>
    </source>
</evidence>
<name>A0A6B8RPI5_9BACL</name>
<keyword evidence="2" id="KW-0808">Transferase</keyword>
<protein>
    <submittedName>
        <fullName evidence="2">Glycosyltransferase family 2 protein</fullName>
    </submittedName>
</protein>
<dbReference type="KEGG" id="ppsc:EHS13_21240"/>
<dbReference type="Gene3D" id="3.90.550.10">
    <property type="entry name" value="Spore Coat Polysaccharide Biosynthesis Protein SpsA, Chain A"/>
    <property type="match status" value="1"/>
</dbReference>
<dbReference type="AlphaFoldDB" id="A0A6B8RPI5"/>
<gene>
    <name evidence="2" type="ORF">EHS13_21240</name>
</gene>
<organism evidence="2 3">
    <name type="scientific">Paenibacillus psychroresistens</name>
    <dbReference type="NCBI Taxonomy" id="1778678"/>
    <lineage>
        <taxon>Bacteria</taxon>
        <taxon>Bacillati</taxon>
        <taxon>Bacillota</taxon>
        <taxon>Bacilli</taxon>
        <taxon>Bacillales</taxon>
        <taxon>Paenibacillaceae</taxon>
        <taxon>Paenibacillus</taxon>
    </lineage>
</organism>
<keyword evidence="3" id="KW-1185">Reference proteome</keyword>
<proteinExistence type="predicted"/>
<dbReference type="CDD" id="cd00761">
    <property type="entry name" value="Glyco_tranf_GTA_type"/>
    <property type="match status" value="1"/>
</dbReference>
<dbReference type="InterPro" id="IPR050834">
    <property type="entry name" value="Glycosyltransf_2"/>
</dbReference>
<evidence type="ECO:0000259" key="1">
    <source>
        <dbReference type="Pfam" id="PF00535"/>
    </source>
</evidence>
<dbReference type="Proteomes" id="UP000426246">
    <property type="component" value="Chromosome"/>
</dbReference>
<dbReference type="EMBL" id="CP034235">
    <property type="protein sequence ID" value="QGQ97228.1"/>
    <property type="molecule type" value="Genomic_DNA"/>
</dbReference>
<dbReference type="PANTHER" id="PTHR43685:SF2">
    <property type="entry name" value="GLYCOSYLTRANSFERASE 2-LIKE DOMAIN-CONTAINING PROTEIN"/>
    <property type="match status" value="1"/>
</dbReference>
<sequence>MLSDGKEPQLSIIICTHNRADLLRKTLDSLLHLDDIELVEIIIVDNHSHDHTEAVIEHYLLQNEDKLAVYSLYESTLGLSAARNAGIQAASAAIVAFLDDDAIPAKLWIRTILHTFRQKPEVMAMGGRIAPHFETSRPHWLIKPFELPLTIVDLGAQIREYPAKLHPCGANMALRKSVFEDTLFPLDLGRKGNILLSGEESWVFQNLSKAGHVILYHPQMSVEHFIPANRLTREWMTQRYFYQGISNGRASKGWLDKLKLVGTLSAKMLYILLNAMLARSEGSKLLIKCRLESIRGSLTTLNVRK</sequence>
<feature type="domain" description="Glycosyltransferase 2-like" evidence="1">
    <location>
        <begin position="11"/>
        <end position="181"/>
    </location>
</feature>
<evidence type="ECO:0000313" key="2">
    <source>
        <dbReference type="EMBL" id="QGQ97228.1"/>
    </source>
</evidence>
<dbReference type="SUPFAM" id="SSF53448">
    <property type="entry name" value="Nucleotide-diphospho-sugar transferases"/>
    <property type="match status" value="1"/>
</dbReference>
<accession>A0A6B8RPI5</accession>
<dbReference type="RefSeq" id="WP_155702330.1">
    <property type="nucleotide sequence ID" value="NZ_CP034235.1"/>
</dbReference>
<dbReference type="PANTHER" id="PTHR43685">
    <property type="entry name" value="GLYCOSYLTRANSFERASE"/>
    <property type="match status" value="1"/>
</dbReference>
<dbReference type="OrthoDB" id="153025at2"/>
<reference evidence="3" key="1">
    <citation type="submission" date="2018-11" db="EMBL/GenBank/DDBJ databases">
        <title>Complete genome sequence of Paenibacillus sp. ML311-T8.</title>
        <authorList>
            <person name="Nam Y.-D."/>
            <person name="Kang J."/>
            <person name="Chung W.-H."/>
            <person name="Park Y.S."/>
        </authorList>
    </citation>
    <scope>NUCLEOTIDE SEQUENCE [LARGE SCALE GENOMIC DNA]</scope>
    <source>
        <strain evidence="3">ML311-T8</strain>
    </source>
</reference>
<dbReference type="InterPro" id="IPR001173">
    <property type="entry name" value="Glyco_trans_2-like"/>
</dbReference>